<feature type="transmembrane region" description="Helical" evidence="1">
    <location>
        <begin position="39"/>
        <end position="59"/>
    </location>
</feature>
<reference evidence="3" key="1">
    <citation type="journal article" date="2019" name="Int. J. Syst. Evol. Microbiol.">
        <title>The Global Catalogue of Microorganisms (GCM) 10K type strain sequencing project: providing services to taxonomists for standard genome sequencing and annotation.</title>
        <authorList>
            <consortium name="The Broad Institute Genomics Platform"/>
            <consortium name="The Broad Institute Genome Sequencing Center for Infectious Disease"/>
            <person name="Wu L."/>
            <person name="Ma J."/>
        </authorList>
    </citation>
    <scope>NUCLEOTIDE SEQUENCE [LARGE SCALE GENOMIC DNA]</scope>
    <source>
        <strain evidence="3">CGMCC 1.18575</strain>
    </source>
</reference>
<gene>
    <name evidence="2" type="ORF">ACFPOF_29580</name>
</gene>
<evidence type="ECO:0000313" key="2">
    <source>
        <dbReference type="EMBL" id="MFC5406896.1"/>
    </source>
</evidence>
<dbReference type="RefSeq" id="WP_378139084.1">
    <property type="nucleotide sequence ID" value="NZ_JBHSMI010000067.1"/>
</dbReference>
<dbReference type="Proteomes" id="UP001596113">
    <property type="component" value="Unassembled WGS sequence"/>
</dbReference>
<accession>A0ABW0I055</accession>
<protein>
    <submittedName>
        <fullName evidence="2">SigmaY antisigma factor component</fullName>
    </submittedName>
</protein>
<name>A0ABW0I055_9BACL</name>
<keyword evidence="3" id="KW-1185">Reference proteome</keyword>
<keyword evidence="1" id="KW-0812">Transmembrane</keyword>
<evidence type="ECO:0000256" key="1">
    <source>
        <dbReference type="SAM" id="Phobius"/>
    </source>
</evidence>
<keyword evidence="1" id="KW-1133">Transmembrane helix</keyword>
<organism evidence="2 3">
    <name type="scientific">Cohnella soli</name>
    <dbReference type="NCBI Taxonomy" id="425005"/>
    <lineage>
        <taxon>Bacteria</taxon>
        <taxon>Bacillati</taxon>
        <taxon>Bacillota</taxon>
        <taxon>Bacilli</taxon>
        <taxon>Bacillales</taxon>
        <taxon>Paenibacillaceae</taxon>
        <taxon>Cohnella</taxon>
    </lineage>
</organism>
<keyword evidence="1" id="KW-0472">Membrane</keyword>
<dbReference type="EMBL" id="JBHSMI010000067">
    <property type="protein sequence ID" value="MFC5406896.1"/>
    <property type="molecule type" value="Genomic_DNA"/>
</dbReference>
<evidence type="ECO:0000313" key="3">
    <source>
        <dbReference type="Proteomes" id="UP001596113"/>
    </source>
</evidence>
<proteinExistence type="predicted"/>
<sequence>MNEEMLATSWWFWLSLGLLLLTQSTLLFLHARREGGKPWLWGLWGLIQAPLPTLTYIALQQWKKRKRKRELAATQERETGGDSDDRF</sequence>
<comment type="caution">
    <text evidence="2">The sequence shown here is derived from an EMBL/GenBank/DDBJ whole genome shotgun (WGS) entry which is preliminary data.</text>
</comment>